<keyword evidence="1" id="KW-0812">Transmembrane</keyword>
<feature type="transmembrane region" description="Helical" evidence="1">
    <location>
        <begin position="184"/>
        <end position="205"/>
    </location>
</feature>
<feature type="domain" description="BTB" evidence="2">
    <location>
        <begin position="11"/>
        <end position="69"/>
    </location>
</feature>
<dbReference type="SUPFAM" id="SSF54695">
    <property type="entry name" value="POZ domain"/>
    <property type="match status" value="1"/>
</dbReference>
<dbReference type="CDD" id="cd18186">
    <property type="entry name" value="BTB_POZ_ZBTB_KLHL-like"/>
    <property type="match status" value="1"/>
</dbReference>
<dbReference type="InterPro" id="IPR011333">
    <property type="entry name" value="SKP1/BTB/POZ_sf"/>
</dbReference>
<dbReference type="SMART" id="SM00225">
    <property type="entry name" value="BTB"/>
    <property type="match status" value="1"/>
</dbReference>
<sequence length="213" mass="25039">MINYSEADSKRNFQLIVGDKILYVNAHYLATLSPYFDSLFFSTFKESTDRKVTLFDDDPQELEILFNYMCPSDDYTYNKKITEDNLPILIFYSAKFLIPELKKELINFISTDFDEKLKHITYEKSLQILIECINAQYTQSECWSVCRSIGKHGEEKIRLTMKDMPNEIIDLVVKYARAHVRHYFIVKSFFLVLFINGISITINHYRKNTSVGS</sequence>
<keyword evidence="3" id="KW-1185">Reference proteome</keyword>
<accession>A0AAF5D4X5</accession>
<dbReference type="InterPro" id="IPR000210">
    <property type="entry name" value="BTB/POZ_dom"/>
</dbReference>
<dbReference type="PANTHER" id="PTHR22744:SF14">
    <property type="entry name" value="BTB DOMAIN-CONTAINING PROTEIN-RELATED"/>
    <property type="match status" value="1"/>
</dbReference>
<dbReference type="PROSITE" id="PS50097">
    <property type="entry name" value="BTB"/>
    <property type="match status" value="1"/>
</dbReference>
<reference evidence="4" key="1">
    <citation type="submission" date="2024-02" db="UniProtKB">
        <authorList>
            <consortium name="WormBaseParasite"/>
        </authorList>
    </citation>
    <scope>IDENTIFICATION</scope>
</reference>
<organism evidence="3 4">
    <name type="scientific">Strongyloides stercoralis</name>
    <name type="common">Threadworm</name>
    <dbReference type="NCBI Taxonomy" id="6248"/>
    <lineage>
        <taxon>Eukaryota</taxon>
        <taxon>Metazoa</taxon>
        <taxon>Ecdysozoa</taxon>
        <taxon>Nematoda</taxon>
        <taxon>Chromadorea</taxon>
        <taxon>Rhabditida</taxon>
        <taxon>Tylenchina</taxon>
        <taxon>Panagrolaimomorpha</taxon>
        <taxon>Strongyloidoidea</taxon>
        <taxon>Strongyloididae</taxon>
        <taxon>Strongyloides</taxon>
    </lineage>
</organism>
<evidence type="ECO:0000256" key="1">
    <source>
        <dbReference type="SAM" id="Phobius"/>
    </source>
</evidence>
<protein>
    <submittedName>
        <fullName evidence="4">BTB domain-containing protein</fullName>
    </submittedName>
</protein>
<proteinExistence type="predicted"/>
<dbReference type="PANTHER" id="PTHR22744">
    <property type="entry name" value="HELIX LOOP HELIX PROTEIN 21-RELATED"/>
    <property type="match status" value="1"/>
</dbReference>
<dbReference type="Proteomes" id="UP000035681">
    <property type="component" value="Unplaced"/>
</dbReference>
<dbReference type="WBParaSite" id="TCONS_00006069.p1">
    <property type="protein sequence ID" value="TCONS_00006069.p1"/>
    <property type="gene ID" value="XLOC_004250"/>
</dbReference>
<evidence type="ECO:0000313" key="4">
    <source>
        <dbReference type="WBParaSite" id="TCONS_00006069.p1"/>
    </source>
</evidence>
<name>A0AAF5D4X5_STRER</name>
<keyword evidence="1" id="KW-1133">Transmembrane helix</keyword>
<evidence type="ECO:0000259" key="2">
    <source>
        <dbReference type="PROSITE" id="PS50097"/>
    </source>
</evidence>
<dbReference type="Pfam" id="PF00651">
    <property type="entry name" value="BTB"/>
    <property type="match status" value="1"/>
</dbReference>
<dbReference type="AlphaFoldDB" id="A0AAF5D4X5"/>
<keyword evidence="1" id="KW-0472">Membrane</keyword>
<evidence type="ECO:0000313" key="3">
    <source>
        <dbReference type="Proteomes" id="UP000035681"/>
    </source>
</evidence>
<dbReference type="Gene3D" id="3.30.710.10">
    <property type="entry name" value="Potassium Channel Kv1.1, Chain A"/>
    <property type="match status" value="1"/>
</dbReference>